<accession>A0A8H6J0K5</accession>
<dbReference type="OrthoDB" id="407298at2759"/>
<evidence type="ECO:0000313" key="1">
    <source>
        <dbReference type="EMBL" id="KAF6804118.1"/>
    </source>
</evidence>
<reference evidence="1" key="1">
    <citation type="journal article" date="2020" name="Phytopathology">
        <title>Genome Sequence Resources of Colletotrichum truncatum, C. plurivorum, C. musicola, and C. sojae: Four Species Pathogenic to Soybean (Glycine max).</title>
        <authorList>
            <person name="Rogerio F."/>
            <person name="Boufleur T.R."/>
            <person name="Ciampi-Guillardi M."/>
            <person name="Sukno S.A."/>
            <person name="Thon M.R."/>
            <person name="Massola Junior N.S."/>
            <person name="Baroncelli R."/>
        </authorList>
    </citation>
    <scope>NUCLEOTIDE SEQUENCE</scope>
    <source>
        <strain evidence="1">LFN0074</strain>
    </source>
</reference>
<keyword evidence="2" id="KW-1185">Reference proteome</keyword>
<proteinExistence type="predicted"/>
<dbReference type="AlphaFoldDB" id="A0A8H6J0K5"/>
<gene>
    <name evidence="1" type="ORF">CMUS01_14930</name>
</gene>
<protein>
    <submittedName>
        <fullName evidence="1">Uncharacterized protein</fullName>
    </submittedName>
</protein>
<dbReference type="Proteomes" id="UP000639643">
    <property type="component" value="Unassembled WGS sequence"/>
</dbReference>
<sequence>MSKINPEFTITQETMQRILGENALMLAVWGSPDNPVAKRSYFQE</sequence>
<comment type="caution">
    <text evidence="1">The sequence shown here is derived from an EMBL/GenBank/DDBJ whole genome shotgun (WGS) entry which is preliminary data.</text>
</comment>
<dbReference type="EMBL" id="WIGM01001154">
    <property type="protein sequence ID" value="KAF6804118.1"/>
    <property type="molecule type" value="Genomic_DNA"/>
</dbReference>
<organism evidence="1 2">
    <name type="scientific">Colletotrichum musicola</name>
    <dbReference type="NCBI Taxonomy" id="2175873"/>
    <lineage>
        <taxon>Eukaryota</taxon>
        <taxon>Fungi</taxon>
        <taxon>Dikarya</taxon>
        <taxon>Ascomycota</taxon>
        <taxon>Pezizomycotina</taxon>
        <taxon>Sordariomycetes</taxon>
        <taxon>Hypocreomycetidae</taxon>
        <taxon>Glomerellales</taxon>
        <taxon>Glomerellaceae</taxon>
        <taxon>Colletotrichum</taxon>
        <taxon>Colletotrichum orchidearum species complex</taxon>
    </lineage>
</organism>
<name>A0A8H6J0K5_9PEZI</name>
<evidence type="ECO:0000313" key="2">
    <source>
        <dbReference type="Proteomes" id="UP000639643"/>
    </source>
</evidence>